<protein>
    <submittedName>
        <fullName evidence="1">Uncharacterized protein</fullName>
    </submittedName>
</protein>
<comment type="caution">
    <text evidence="1">The sequence shown here is derived from an EMBL/GenBank/DDBJ whole genome shotgun (WGS) entry which is preliminary data.</text>
</comment>
<gene>
    <name evidence="1" type="ORF">MLD38_013698</name>
</gene>
<sequence>MRLPTGIALCAGIVAMCGLLCPSKAQIQTLLPQHPSYLPEPGLTSPSPAPVLVTRLLPADNMVPAASFSGYASPPYPPPSSDTPSLSTAPSPAETPPPIPGMAAFSSAGSISRLCLAAGLVFAAITGHL</sequence>
<name>A0ACB9RAD3_9MYRT</name>
<dbReference type="EMBL" id="CM042883">
    <property type="protein sequence ID" value="KAI4375880.1"/>
    <property type="molecule type" value="Genomic_DNA"/>
</dbReference>
<evidence type="ECO:0000313" key="2">
    <source>
        <dbReference type="Proteomes" id="UP001057402"/>
    </source>
</evidence>
<evidence type="ECO:0000313" key="1">
    <source>
        <dbReference type="EMBL" id="KAI4375880.1"/>
    </source>
</evidence>
<keyword evidence="2" id="KW-1185">Reference proteome</keyword>
<reference evidence="2" key="1">
    <citation type="journal article" date="2023" name="Front. Plant Sci.">
        <title>Chromosomal-level genome assembly of Melastoma candidum provides insights into trichome evolution.</title>
        <authorList>
            <person name="Zhong Y."/>
            <person name="Wu W."/>
            <person name="Sun C."/>
            <person name="Zou P."/>
            <person name="Liu Y."/>
            <person name="Dai S."/>
            <person name="Zhou R."/>
        </authorList>
    </citation>
    <scope>NUCLEOTIDE SEQUENCE [LARGE SCALE GENOMIC DNA]</scope>
</reference>
<proteinExistence type="predicted"/>
<organism evidence="1 2">
    <name type="scientific">Melastoma candidum</name>
    <dbReference type="NCBI Taxonomy" id="119954"/>
    <lineage>
        <taxon>Eukaryota</taxon>
        <taxon>Viridiplantae</taxon>
        <taxon>Streptophyta</taxon>
        <taxon>Embryophyta</taxon>
        <taxon>Tracheophyta</taxon>
        <taxon>Spermatophyta</taxon>
        <taxon>Magnoliopsida</taxon>
        <taxon>eudicotyledons</taxon>
        <taxon>Gunneridae</taxon>
        <taxon>Pentapetalae</taxon>
        <taxon>rosids</taxon>
        <taxon>malvids</taxon>
        <taxon>Myrtales</taxon>
        <taxon>Melastomataceae</taxon>
        <taxon>Melastomatoideae</taxon>
        <taxon>Melastomateae</taxon>
        <taxon>Melastoma</taxon>
    </lineage>
</organism>
<accession>A0ACB9RAD3</accession>
<dbReference type="Proteomes" id="UP001057402">
    <property type="component" value="Chromosome 4"/>
</dbReference>